<evidence type="ECO:0000313" key="1">
    <source>
        <dbReference type="EMBL" id="MDL2075730.1"/>
    </source>
</evidence>
<name>A0ABT7IT20_9ACTN</name>
<dbReference type="RefSeq" id="WP_093721750.1">
    <property type="nucleotide sequence ID" value="NZ_JASJUS010000003.1"/>
</dbReference>
<accession>A0ABT7IT20</accession>
<protein>
    <submittedName>
        <fullName evidence="1">Uncharacterized protein</fullName>
    </submittedName>
</protein>
<reference evidence="1 2" key="1">
    <citation type="submission" date="2023-05" db="EMBL/GenBank/DDBJ databases">
        <title>Streptomyces fuscus sp. nov., a brown-black pigment producing actinomyces isolated from dry sand of Sea duck farm.</title>
        <authorList>
            <person name="Xie J."/>
            <person name="Shen N."/>
        </authorList>
    </citation>
    <scope>NUCLEOTIDE SEQUENCE [LARGE SCALE GENOMIC DNA]</scope>
    <source>
        <strain evidence="1 2">GXMU-J15</strain>
    </source>
</reference>
<proteinExistence type="predicted"/>
<gene>
    <name evidence="1" type="ORF">QNN03_04690</name>
</gene>
<comment type="caution">
    <text evidence="1">The sequence shown here is derived from an EMBL/GenBank/DDBJ whole genome shotgun (WGS) entry which is preliminary data.</text>
</comment>
<sequence>MGNRADDEGTDVTIYRKPLTDTVHADTPTGAPEQLLALLDDLGFERRILPTPGPVYVWHEAPAHLDEDAKKQLATHAVPWLHQAGYVVRIDDDVWDAAAYTDAATAMHNHSAPVTPRAVAAAPATGRPAGAHRR</sequence>
<keyword evidence="2" id="KW-1185">Reference proteome</keyword>
<dbReference type="Proteomes" id="UP001241926">
    <property type="component" value="Unassembled WGS sequence"/>
</dbReference>
<dbReference type="EMBL" id="JASJUS010000003">
    <property type="protein sequence ID" value="MDL2075730.1"/>
    <property type="molecule type" value="Genomic_DNA"/>
</dbReference>
<evidence type="ECO:0000313" key="2">
    <source>
        <dbReference type="Proteomes" id="UP001241926"/>
    </source>
</evidence>
<organism evidence="1 2">
    <name type="scientific">Streptomyces fuscus</name>
    <dbReference type="NCBI Taxonomy" id="3048495"/>
    <lineage>
        <taxon>Bacteria</taxon>
        <taxon>Bacillati</taxon>
        <taxon>Actinomycetota</taxon>
        <taxon>Actinomycetes</taxon>
        <taxon>Kitasatosporales</taxon>
        <taxon>Streptomycetaceae</taxon>
        <taxon>Streptomyces</taxon>
    </lineage>
</organism>